<sequence>MNKTIIILIGCILFNSCSKSTYRITEPAPTLEIKALQDTYTLQEPAYIQLKVSQQGYDGEFQVSAVLSEGVCELTMQGRDLPTDGTWASMSNATEILTLTPTKAGTLKISFEVKSKDGGQSGRSFINFTVKESPALQFSIECPETASIASPVALTMIVTKTGWEGAIPVRYEQLSGNGTLQYGAVNLAPSVNFSVPANSEQPLYYTPDARGIHKLQFSATDGRTTEYKDIEIIITN</sequence>
<evidence type="ECO:0000313" key="2">
    <source>
        <dbReference type="Proteomes" id="UP001460202"/>
    </source>
</evidence>
<dbReference type="Gene3D" id="2.60.40.10">
    <property type="entry name" value="Immunoglobulins"/>
    <property type="match status" value="1"/>
</dbReference>
<proteinExistence type="predicted"/>
<gene>
    <name evidence="1" type="ORF">WMO46_05730</name>
</gene>
<name>A0ABV1GVK9_9BACT</name>
<dbReference type="InterPro" id="IPR013783">
    <property type="entry name" value="Ig-like_fold"/>
</dbReference>
<protein>
    <recommendedName>
        <fullName evidence="3">DUF4625 domain-containing protein</fullName>
    </recommendedName>
</protein>
<dbReference type="GeneID" id="78180571"/>
<organism evidence="1 2">
    <name type="scientific">Alistipes intestinihominis</name>
    <dbReference type="NCBI Taxonomy" id="3133172"/>
    <lineage>
        <taxon>Bacteria</taxon>
        <taxon>Pseudomonadati</taxon>
        <taxon>Bacteroidota</taxon>
        <taxon>Bacteroidia</taxon>
        <taxon>Bacteroidales</taxon>
        <taxon>Rikenellaceae</taxon>
        <taxon>Alistipes</taxon>
    </lineage>
</organism>
<dbReference type="EMBL" id="JBBMFL010000005">
    <property type="protein sequence ID" value="MEQ2544446.1"/>
    <property type="molecule type" value="Genomic_DNA"/>
</dbReference>
<evidence type="ECO:0000313" key="1">
    <source>
        <dbReference type="EMBL" id="MEQ2544446.1"/>
    </source>
</evidence>
<dbReference type="Gene3D" id="2.60.40.2410">
    <property type="entry name" value="Uncharacterised protein PF12988, DUF3872"/>
    <property type="match status" value="1"/>
</dbReference>
<dbReference type="RefSeq" id="WP_129651758.1">
    <property type="nucleotide sequence ID" value="NZ_JBBMFL010000005.1"/>
</dbReference>
<dbReference type="Proteomes" id="UP001460202">
    <property type="component" value="Unassembled WGS sequence"/>
</dbReference>
<comment type="caution">
    <text evidence="1">The sequence shown here is derived from an EMBL/GenBank/DDBJ whole genome shotgun (WGS) entry which is preliminary data.</text>
</comment>
<dbReference type="InterPro" id="IPR038707">
    <property type="entry name" value="TraQ_sf"/>
</dbReference>
<evidence type="ECO:0008006" key="3">
    <source>
        <dbReference type="Google" id="ProtNLM"/>
    </source>
</evidence>
<reference evidence="1 2" key="1">
    <citation type="submission" date="2024-03" db="EMBL/GenBank/DDBJ databases">
        <title>Human intestinal bacterial collection.</title>
        <authorList>
            <person name="Pauvert C."/>
            <person name="Hitch T.C.A."/>
            <person name="Clavel T."/>
        </authorList>
    </citation>
    <scope>NUCLEOTIDE SEQUENCE [LARGE SCALE GENOMIC DNA]</scope>
    <source>
        <strain evidence="1 2">CLA-KB-H122</strain>
    </source>
</reference>
<keyword evidence="2" id="KW-1185">Reference proteome</keyword>
<accession>A0ABV1GVK9</accession>